<proteinExistence type="predicted"/>
<accession>A0AA41W3V9</accession>
<comment type="caution">
    <text evidence="2">The sequence shown here is derived from an EMBL/GenBank/DDBJ whole genome shotgun (WGS) entry which is preliminary data.</text>
</comment>
<dbReference type="Proteomes" id="UP001165393">
    <property type="component" value="Unassembled WGS sequence"/>
</dbReference>
<feature type="transmembrane region" description="Helical" evidence="1">
    <location>
        <begin position="134"/>
        <end position="156"/>
    </location>
</feature>
<dbReference type="EMBL" id="JAMQGP010000001">
    <property type="protein sequence ID" value="MCM2678209.1"/>
    <property type="molecule type" value="Genomic_DNA"/>
</dbReference>
<keyword evidence="1" id="KW-0472">Membrane</keyword>
<evidence type="ECO:0000313" key="2">
    <source>
        <dbReference type="EMBL" id="MCM2678209.1"/>
    </source>
</evidence>
<dbReference type="RefSeq" id="WP_251259531.1">
    <property type="nucleotide sequence ID" value="NZ_JAMQGP010000001.1"/>
</dbReference>
<name>A0AA41W3V9_9GAMM</name>
<dbReference type="AlphaFoldDB" id="A0AA41W3V9"/>
<evidence type="ECO:0000256" key="1">
    <source>
        <dbReference type="SAM" id="Phobius"/>
    </source>
</evidence>
<evidence type="ECO:0000313" key="3">
    <source>
        <dbReference type="Proteomes" id="UP001165393"/>
    </source>
</evidence>
<keyword evidence="3" id="KW-1185">Reference proteome</keyword>
<reference evidence="2 3" key="1">
    <citation type="journal article" date="2013" name="Antonie Van Leeuwenhoek">
        <title>Echinimonas agarilytica gen. nov., sp. nov., a new gammaproteobacterium isolated from the sea urchin Strongylocentrotus intermedius.</title>
        <authorList>
            <person name="Nedashkovskaya O.I."/>
            <person name="Stenkova A.M."/>
            <person name="Zhukova N.V."/>
            <person name="Van Trappen S."/>
            <person name="Lee J.S."/>
            <person name="Kim S.B."/>
        </authorList>
    </citation>
    <scope>NUCLEOTIDE SEQUENCE [LARGE SCALE GENOMIC DNA]</scope>
    <source>
        <strain evidence="2 3">KMM 6351</strain>
    </source>
</reference>
<keyword evidence="1" id="KW-1133">Transmembrane helix</keyword>
<sequence>MNWLADNARFTLAYKHLASRNCAAPTEIPEHWQQPLAQELKKANACPWQRCSGKQKLLHVVHQTENAGIRGLQPRHWLRGCSNILKSPAKFGQVIIIALLLVGITLVHTDYLLLEISRQYANDQTQLPNISKWVLDYGKIGALALTVFMVILSIMIKLQRRVLRLRIEKLNIGSRWMGPNVMNHSNIAVCGFWLSKLHDSELKDYLSSNEIDAIHKIAKRHDLQFIAKDSDCAELIWKNHIECAISASERWEKRLTYLGYLLLAGWFCLVLMAVAQAFLGWGKLGL</sequence>
<keyword evidence="1" id="KW-0812">Transmembrane</keyword>
<feature type="transmembrane region" description="Helical" evidence="1">
    <location>
        <begin position="257"/>
        <end position="279"/>
    </location>
</feature>
<organism evidence="2 3">
    <name type="scientific">Echinimonas agarilytica</name>
    <dbReference type="NCBI Taxonomy" id="1215918"/>
    <lineage>
        <taxon>Bacteria</taxon>
        <taxon>Pseudomonadati</taxon>
        <taxon>Pseudomonadota</taxon>
        <taxon>Gammaproteobacteria</taxon>
        <taxon>Alteromonadales</taxon>
        <taxon>Echinimonadaceae</taxon>
        <taxon>Echinimonas</taxon>
    </lineage>
</organism>
<feature type="transmembrane region" description="Helical" evidence="1">
    <location>
        <begin position="94"/>
        <end position="114"/>
    </location>
</feature>
<gene>
    <name evidence="2" type="ORF">NAF29_00795</name>
</gene>
<protein>
    <submittedName>
        <fullName evidence="2">Uncharacterized protein</fullName>
    </submittedName>
</protein>